<dbReference type="SMART" id="SM00184">
    <property type="entry name" value="RING"/>
    <property type="match status" value="1"/>
</dbReference>
<dbReference type="Pfam" id="PF13639">
    <property type="entry name" value="zf-RING_2"/>
    <property type="match status" value="1"/>
</dbReference>
<dbReference type="InterPro" id="IPR013083">
    <property type="entry name" value="Znf_RING/FYVE/PHD"/>
</dbReference>
<dbReference type="PROSITE" id="PS50089">
    <property type="entry name" value="ZF_RING_2"/>
    <property type="match status" value="1"/>
</dbReference>
<evidence type="ECO:0000256" key="4">
    <source>
        <dbReference type="ARBA" id="ARBA00022723"/>
    </source>
</evidence>
<evidence type="ECO:0000313" key="11">
    <source>
        <dbReference type="Proteomes" id="UP001189429"/>
    </source>
</evidence>
<dbReference type="Gene3D" id="3.30.1520.10">
    <property type="entry name" value="Phox-like domain"/>
    <property type="match status" value="1"/>
</dbReference>
<protein>
    <recommendedName>
        <fullName evidence="2">RING-type E3 ubiquitin transferase</fullName>
        <ecNumber evidence="2">2.3.2.27</ecNumber>
    </recommendedName>
</protein>
<accession>A0ABN9TE29</accession>
<dbReference type="EMBL" id="CAUYUJ010014573">
    <property type="protein sequence ID" value="CAK0843354.1"/>
    <property type="molecule type" value="Genomic_DNA"/>
</dbReference>
<dbReference type="Gene3D" id="3.30.40.10">
    <property type="entry name" value="Zinc/RING finger domain, C3HC4 (zinc finger)"/>
    <property type="match status" value="1"/>
</dbReference>
<dbReference type="SUPFAM" id="SSF64268">
    <property type="entry name" value="PX domain"/>
    <property type="match status" value="1"/>
</dbReference>
<evidence type="ECO:0000256" key="1">
    <source>
        <dbReference type="ARBA" id="ARBA00000900"/>
    </source>
</evidence>
<dbReference type="EC" id="2.3.2.27" evidence="2"/>
<feature type="domain" description="RING-type" evidence="9">
    <location>
        <begin position="122"/>
        <end position="163"/>
    </location>
</feature>
<dbReference type="InterPro" id="IPR036871">
    <property type="entry name" value="PX_dom_sf"/>
</dbReference>
<keyword evidence="4" id="KW-0479">Metal-binding</keyword>
<keyword evidence="7" id="KW-0862">Zinc</keyword>
<evidence type="ECO:0000256" key="2">
    <source>
        <dbReference type="ARBA" id="ARBA00012483"/>
    </source>
</evidence>
<dbReference type="Pfam" id="PF00787">
    <property type="entry name" value="PX"/>
    <property type="match status" value="1"/>
</dbReference>
<name>A0ABN9TE29_9DINO</name>
<dbReference type="Proteomes" id="UP001189429">
    <property type="component" value="Unassembled WGS sequence"/>
</dbReference>
<proteinExistence type="predicted"/>
<reference evidence="10" key="1">
    <citation type="submission" date="2023-10" db="EMBL/GenBank/DDBJ databases">
        <authorList>
            <person name="Chen Y."/>
            <person name="Shah S."/>
            <person name="Dougan E. K."/>
            <person name="Thang M."/>
            <person name="Chan C."/>
        </authorList>
    </citation>
    <scope>NUCLEOTIDE SEQUENCE [LARGE SCALE GENOMIC DNA]</scope>
</reference>
<dbReference type="InterPro" id="IPR001683">
    <property type="entry name" value="PX_dom"/>
</dbReference>
<dbReference type="SUPFAM" id="SSF57850">
    <property type="entry name" value="RING/U-box"/>
    <property type="match status" value="1"/>
</dbReference>
<dbReference type="PANTHER" id="PTHR22937:SF65">
    <property type="entry name" value="E3 UBIQUITIN-PROTEIN LIGASE ARK2C"/>
    <property type="match status" value="1"/>
</dbReference>
<organism evidence="10 11">
    <name type="scientific">Prorocentrum cordatum</name>
    <dbReference type="NCBI Taxonomy" id="2364126"/>
    <lineage>
        <taxon>Eukaryota</taxon>
        <taxon>Sar</taxon>
        <taxon>Alveolata</taxon>
        <taxon>Dinophyceae</taxon>
        <taxon>Prorocentrales</taxon>
        <taxon>Prorocentraceae</taxon>
        <taxon>Prorocentrum</taxon>
    </lineage>
</organism>
<gene>
    <name evidence="10" type="ORF">PCOR1329_LOCUS37727</name>
</gene>
<dbReference type="InterPro" id="IPR001841">
    <property type="entry name" value="Znf_RING"/>
</dbReference>
<comment type="catalytic activity">
    <reaction evidence="1">
        <text>S-ubiquitinyl-[E2 ubiquitin-conjugating enzyme]-L-cysteine + [acceptor protein]-L-lysine = [E2 ubiquitin-conjugating enzyme]-L-cysteine + N(6)-ubiquitinyl-[acceptor protein]-L-lysine.</text>
        <dbReference type="EC" id="2.3.2.27"/>
    </reaction>
</comment>
<keyword evidence="3" id="KW-0808">Transferase</keyword>
<evidence type="ECO:0000256" key="7">
    <source>
        <dbReference type="ARBA" id="ARBA00022833"/>
    </source>
</evidence>
<dbReference type="PANTHER" id="PTHR22937">
    <property type="entry name" value="E3 UBIQUITIN-PROTEIN LIGASE RNF165"/>
    <property type="match status" value="1"/>
</dbReference>
<dbReference type="InterPro" id="IPR045191">
    <property type="entry name" value="MBR1/2-like"/>
</dbReference>
<evidence type="ECO:0000256" key="6">
    <source>
        <dbReference type="ARBA" id="ARBA00022786"/>
    </source>
</evidence>
<evidence type="ECO:0000256" key="5">
    <source>
        <dbReference type="ARBA" id="ARBA00022771"/>
    </source>
</evidence>
<sequence length="178" mass="19217">MLGVSSMREGLPSLPPRVTCRQILFGQRDQRFLAARAGQLQAYFGALLRHIPYVDQCEALHEFLCSPDVASMGYEALLDLAEAVGDAPTSDPPVTRSEIEALPLRGQGAQPSASAASAASWCPICQEELEADGDIRVLPCGHEYHFGCISQWVQLKNRCCVCQGMAVIPSPSAQSVDK</sequence>
<keyword evidence="11" id="KW-1185">Reference proteome</keyword>
<evidence type="ECO:0000259" key="9">
    <source>
        <dbReference type="PROSITE" id="PS50089"/>
    </source>
</evidence>
<evidence type="ECO:0000256" key="3">
    <source>
        <dbReference type="ARBA" id="ARBA00022679"/>
    </source>
</evidence>
<evidence type="ECO:0000313" key="10">
    <source>
        <dbReference type="EMBL" id="CAK0843354.1"/>
    </source>
</evidence>
<evidence type="ECO:0000256" key="8">
    <source>
        <dbReference type="PROSITE-ProRule" id="PRU00175"/>
    </source>
</evidence>
<keyword evidence="5 8" id="KW-0863">Zinc-finger</keyword>
<keyword evidence="6" id="KW-0833">Ubl conjugation pathway</keyword>
<comment type="caution">
    <text evidence="10">The sequence shown here is derived from an EMBL/GenBank/DDBJ whole genome shotgun (WGS) entry which is preliminary data.</text>
</comment>